<reference evidence="7" key="1">
    <citation type="journal article" date="2019" name="Gigascience">
        <title>De novo genome assembly of the endangered Acer yangbiense, a plant species with extremely small populations endemic to Yunnan Province, China.</title>
        <authorList>
            <person name="Yang J."/>
            <person name="Wariss H.M."/>
            <person name="Tao L."/>
            <person name="Zhang R."/>
            <person name="Yun Q."/>
            <person name="Hollingsworth P."/>
            <person name="Dao Z."/>
            <person name="Luo G."/>
            <person name="Guo H."/>
            <person name="Ma Y."/>
            <person name="Sun W."/>
        </authorList>
    </citation>
    <scope>NUCLEOTIDE SEQUENCE [LARGE SCALE GENOMIC DNA]</scope>
    <source>
        <strain evidence="7">cv. Malutang</strain>
    </source>
</reference>
<name>A0A5C7IKW9_9ROSI</name>
<dbReference type="InterPro" id="IPR051502">
    <property type="entry name" value="RLP_Defense_Trigger"/>
</dbReference>
<keyword evidence="7" id="KW-1185">Reference proteome</keyword>
<comment type="caution">
    <text evidence="6">The sequence shown here is derived from an EMBL/GenBank/DDBJ whole genome shotgun (WGS) entry which is preliminary data.</text>
</comment>
<gene>
    <name evidence="6" type="ORF">EZV62_004197</name>
</gene>
<dbReference type="PANTHER" id="PTHR48062:SF21">
    <property type="entry name" value="RECEPTOR-LIKE PROTEIN 12"/>
    <property type="match status" value="1"/>
</dbReference>
<dbReference type="EMBL" id="VAHF01000002">
    <property type="protein sequence ID" value="TXG69262.1"/>
    <property type="molecule type" value="Genomic_DNA"/>
</dbReference>
<dbReference type="AlphaFoldDB" id="A0A5C7IKW9"/>
<dbReference type="OrthoDB" id="1867629at2759"/>
<dbReference type="InterPro" id="IPR006527">
    <property type="entry name" value="F-box-assoc_dom_typ1"/>
</dbReference>
<organism evidence="6 7">
    <name type="scientific">Acer yangbiense</name>
    <dbReference type="NCBI Taxonomy" id="1000413"/>
    <lineage>
        <taxon>Eukaryota</taxon>
        <taxon>Viridiplantae</taxon>
        <taxon>Streptophyta</taxon>
        <taxon>Embryophyta</taxon>
        <taxon>Tracheophyta</taxon>
        <taxon>Spermatophyta</taxon>
        <taxon>Magnoliopsida</taxon>
        <taxon>eudicotyledons</taxon>
        <taxon>Gunneridae</taxon>
        <taxon>Pentapetalae</taxon>
        <taxon>rosids</taxon>
        <taxon>malvids</taxon>
        <taxon>Sapindales</taxon>
        <taxon>Sapindaceae</taxon>
        <taxon>Hippocastanoideae</taxon>
        <taxon>Acereae</taxon>
        <taxon>Acer</taxon>
    </lineage>
</organism>
<evidence type="ECO:0000256" key="3">
    <source>
        <dbReference type="ARBA" id="ARBA00022737"/>
    </source>
</evidence>
<comment type="similarity">
    <text evidence="1">Belongs to the RLP family.</text>
</comment>
<dbReference type="SUPFAM" id="SSF52058">
    <property type="entry name" value="L domain-like"/>
    <property type="match status" value="1"/>
</dbReference>
<protein>
    <recommendedName>
        <fullName evidence="5">F-box associated beta-propeller type 1 domain-containing protein</fullName>
    </recommendedName>
</protein>
<evidence type="ECO:0000313" key="7">
    <source>
        <dbReference type="Proteomes" id="UP000323000"/>
    </source>
</evidence>
<dbReference type="InterPro" id="IPR032675">
    <property type="entry name" value="LRR_dom_sf"/>
</dbReference>
<dbReference type="Gene3D" id="3.80.10.10">
    <property type="entry name" value="Ribonuclease Inhibitor"/>
    <property type="match status" value="1"/>
</dbReference>
<evidence type="ECO:0000256" key="2">
    <source>
        <dbReference type="ARBA" id="ARBA00022614"/>
    </source>
</evidence>
<evidence type="ECO:0000313" key="6">
    <source>
        <dbReference type="EMBL" id="TXG69262.1"/>
    </source>
</evidence>
<dbReference type="InterPro" id="IPR017451">
    <property type="entry name" value="F-box-assoc_interact_dom"/>
</dbReference>
<accession>A0A5C7IKW9</accession>
<feature type="domain" description="F-box associated beta-propeller type 1" evidence="5">
    <location>
        <begin position="12"/>
        <end position="122"/>
    </location>
</feature>
<evidence type="ECO:0000256" key="4">
    <source>
        <dbReference type="ARBA" id="ARBA00023170"/>
    </source>
</evidence>
<keyword evidence="2" id="KW-0433">Leucine-rich repeat</keyword>
<proteinExistence type="inferred from homology"/>
<dbReference type="PANTHER" id="PTHR48062">
    <property type="entry name" value="RECEPTOR-LIKE PROTEIN 14"/>
    <property type="match status" value="1"/>
</dbReference>
<dbReference type="PRINTS" id="PR00019">
    <property type="entry name" value="LEURICHRPT"/>
</dbReference>
<dbReference type="NCBIfam" id="TIGR01640">
    <property type="entry name" value="F_box_assoc_1"/>
    <property type="match status" value="1"/>
</dbReference>
<keyword evidence="4" id="KW-0675">Receptor</keyword>
<evidence type="ECO:0000259" key="5">
    <source>
        <dbReference type="Pfam" id="PF07734"/>
    </source>
</evidence>
<dbReference type="InterPro" id="IPR001611">
    <property type="entry name" value="Leu-rich_rpt"/>
</dbReference>
<keyword evidence="3" id="KW-0677">Repeat</keyword>
<evidence type="ECO:0000256" key="1">
    <source>
        <dbReference type="ARBA" id="ARBA00009592"/>
    </source>
</evidence>
<dbReference type="Proteomes" id="UP000323000">
    <property type="component" value="Chromosome 2"/>
</dbReference>
<dbReference type="Pfam" id="PF07734">
    <property type="entry name" value="FBA_1"/>
    <property type="match status" value="1"/>
</dbReference>
<sequence length="270" mass="31329">MRVLPKCRFVVPHDMGLYFSVFGCGYDPLSDDYKLVFLRLFHDECGDDDFLDPHVSLYSFNNDSWRDLQVPELRHYFWANYFRKNSCLNGVCYWLAMRNRYYENVILSFDISSEIFEETNLPEYGLDCRTLEAKCQLKQLSLVDLSHNNLSGHIPHCLDVTSLHDNSDIVEAPTFLYTRDRPMQQLVEVQTRKGEALEFTTKTISYSYQGKVLTYISGIDLSGNRLTGSIPQEIGNLTRIHTLNLSHNNLTGPIPGHFRSSNKFRAWMFP</sequence>
<dbReference type="Pfam" id="PF00560">
    <property type="entry name" value="LRR_1"/>
    <property type="match status" value="3"/>
</dbReference>